<feature type="chain" id="PRO_5043407840" evidence="1">
    <location>
        <begin position="21"/>
        <end position="1910"/>
    </location>
</feature>
<keyword evidence="3" id="KW-1185">Reference proteome</keyword>
<sequence length="1910" mass="218661">MKYFIYIIVYICLEIQQIQSFSDEWSLDNYLQQKMLELSLKQEARLKRNVDKFVIENTHLHENQNAYQFAYFFNIFNDSYMMLDKNIYTMSPENFKNSIKLIGIEDDRKISHVKVIEHGNIYIMFIVFNEKYVKIIKFIDSILKYQEIQTIKHVQISDVSFFVNQGNLYLIVSNAKDDNLVPVSIYEWKDDQFDEQITVHLDGITQLQTFKDGEVEIILMVKKTIDNLTFLNIFEFENKRLSMKQKIKIDKPIAILPYEVGNDQYVSILNRHGKSDVYRWTGFELIEWSSQTLKCETETAFLMNEKTDVPIIFTAGKGSFCAYKATSDHIEFVENFRQIPVHSRILYFNYLIRNQSNFIIYVGNNEGTGLIKTFKLQIWKQKQVSAKKDPLQACLDELHEKLTSPKISPLIQELTGRPMATYSMESRNNENEDPELEDLFQKIHKKYSSLEPVIKDLKEPVEEMVINGQVTVEGTLTGKIMQAEHVIFKEINGKKWTPNQWLSYTQNQTISGGIDANVLKVINLETTPEVTIFDDLLLNNTNTNIRGDVKISNLKTVAMRVDKLNDINVDDIFIRDRDVIVTGNKTFSQITAGSVESVKILNKPTEDVLKLISTDHFPKMMKSPNVEIDDLVVEDIDGINWNNFKDSVFRYGDNPAINGNLKLKKFESNLLDLETLNGVNIENFLTTSTDQNISSSISFRFIYTSNVTANTVNNISLPESVAFLRNPIIKGPVSIEDIHITGDLILNNYFNSSEFLKKNQHIVGTNESDLLQIYTGKIRIKGNLRVKNLVALSSSSVLIGEEEDELKPYFRDTYWMKSYNQIIPVHAEMQRGLTTPHLQTKLLNGFEIRNLMLNNSSKILPTIFAFENVTFMGNILLDDEKIHTPNLMKINAESIKNNGTFVIHGKKIFQDSSKIQNLSAERLNDTKQDDLVTKTGPTNFIGKKIFERLVVNGDFVTSEFSCEAMNSFDLIQLQQETVYIDRPQTLESLKFNSVSIENLNVQTLNERIIEEIISETNTIIESDVIDSVIINGELSIGNLRNLSKINGKLPDILHRNKLKKDEQGGLHGNVRFLNNVTIDNLSATIINNINFKNLTKRLLYKQGDQVITSPFFFENVKIRYLDVSKINNFPLDLVVDVKSTKPQIIVVTNGIQFNSAIISKLIADKISPCKLDIGMMESMRNPPTQSWNNIKISGNVTILDTENSLYNIFKNVVLTSRKNQIEAPVHFGNISVENLVTKKNINDINLIEIFDDALQKKTEEEQIISGVNFLKGIALYSAAVHNNTDIPVVNNIELPKIKSQAISRDEVNHIVIRGRKTFFSGVQTEKIKSQKISDVSPDDLVTMDNNHIITTGNFENVQIRDELNLNRINGHDFNLFLEERLLLSSPQPQNVTALYSFYDVYISGNVKSNFINDIGMDDVVYDTNFQDITSRKTFLNDTFVIGNVDIEMLNGYIISEVYQKAFLKNEQSVITGNVEILKPSTVHGTIRTKYINGYSMETIKNKLDLGKIHHNIEEIRKMIKSIEQSAKRNYELVERMPSELLYIEKSQTLQLSFQNSKDARVLRVKDNVLIHVTGEEKGDVCALPKNCPCPVQHTIQISPHNSINSFANKGTQRVYSFDDKLMTVHLMTDSISTSVNCRVNSSTNETTTLAWSTITPSKINRTLFSYQIDFNGYVSAVEYFTSKGITYIIVGKYYDPRADSYDLDFIVLKFDRNRETVREIQRQPTNGICSLKIFYTAQGINLIVGILGNGHDQDEKSKKTLIMRFDEKQEQFFLLREVQAYSSSSSVGIVLGTESFIALSHKKYPVLIFKYDQFQDNYIYYQNLWDPVPIGGLSLFYTGGVGISDPYLCVVSEKGTYSIYTYEYIEGWKRKFYKEMNGIRNLVPFELNEELYLLALSTNMSSVLSVVKFG</sequence>
<feature type="signal peptide" evidence="1">
    <location>
        <begin position="1"/>
        <end position="20"/>
    </location>
</feature>
<dbReference type="Proteomes" id="UP001431783">
    <property type="component" value="Unassembled WGS sequence"/>
</dbReference>
<reference evidence="2 3" key="1">
    <citation type="submission" date="2023-03" db="EMBL/GenBank/DDBJ databases">
        <title>Genome insight into feeding habits of ladybird beetles.</title>
        <authorList>
            <person name="Li H.-S."/>
            <person name="Huang Y.-H."/>
            <person name="Pang H."/>
        </authorList>
    </citation>
    <scope>NUCLEOTIDE SEQUENCE [LARGE SCALE GENOMIC DNA]</scope>
    <source>
        <strain evidence="2">SYSU_2023b</strain>
        <tissue evidence="2">Whole body</tissue>
    </source>
</reference>
<protein>
    <submittedName>
        <fullName evidence="2">Uncharacterized protein</fullName>
    </submittedName>
</protein>
<keyword evidence="1" id="KW-0732">Signal</keyword>
<name>A0AAW1VAB8_9CUCU</name>
<evidence type="ECO:0000313" key="3">
    <source>
        <dbReference type="Proteomes" id="UP001431783"/>
    </source>
</evidence>
<evidence type="ECO:0000313" key="2">
    <source>
        <dbReference type="EMBL" id="KAK9890079.1"/>
    </source>
</evidence>
<gene>
    <name evidence="2" type="ORF">WA026_008891</name>
</gene>
<proteinExistence type="predicted"/>
<comment type="caution">
    <text evidence="2">The sequence shown here is derived from an EMBL/GenBank/DDBJ whole genome shotgun (WGS) entry which is preliminary data.</text>
</comment>
<dbReference type="EMBL" id="JARQZJ010000124">
    <property type="protein sequence ID" value="KAK9890079.1"/>
    <property type="molecule type" value="Genomic_DNA"/>
</dbReference>
<evidence type="ECO:0000256" key="1">
    <source>
        <dbReference type="SAM" id="SignalP"/>
    </source>
</evidence>
<accession>A0AAW1VAB8</accession>
<organism evidence="2 3">
    <name type="scientific">Henosepilachna vigintioctopunctata</name>
    <dbReference type="NCBI Taxonomy" id="420089"/>
    <lineage>
        <taxon>Eukaryota</taxon>
        <taxon>Metazoa</taxon>
        <taxon>Ecdysozoa</taxon>
        <taxon>Arthropoda</taxon>
        <taxon>Hexapoda</taxon>
        <taxon>Insecta</taxon>
        <taxon>Pterygota</taxon>
        <taxon>Neoptera</taxon>
        <taxon>Endopterygota</taxon>
        <taxon>Coleoptera</taxon>
        <taxon>Polyphaga</taxon>
        <taxon>Cucujiformia</taxon>
        <taxon>Coccinelloidea</taxon>
        <taxon>Coccinellidae</taxon>
        <taxon>Epilachninae</taxon>
        <taxon>Epilachnini</taxon>
        <taxon>Henosepilachna</taxon>
    </lineage>
</organism>